<dbReference type="RefSeq" id="WP_011390173.1">
    <property type="nucleotide sequence ID" value="NC_007643.1"/>
</dbReference>
<evidence type="ECO:0000313" key="2">
    <source>
        <dbReference type="Proteomes" id="UP000001929"/>
    </source>
</evidence>
<dbReference type="EMBL" id="CP000230">
    <property type="protein sequence ID" value="ABC23220.1"/>
    <property type="molecule type" value="Genomic_DNA"/>
</dbReference>
<dbReference type="PhylomeDB" id="Q2RRM5"/>
<dbReference type="eggNOG" id="COG0663">
    <property type="taxonomic scope" value="Bacteria"/>
</dbReference>
<dbReference type="PANTHER" id="PTHR13061:SF29">
    <property type="entry name" value="GAMMA CARBONIC ANHYDRASE-LIKE 1, MITOCHONDRIAL-RELATED"/>
    <property type="match status" value="1"/>
</dbReference>
<reference evidence="1 2" key="1">
    <citation type="journal article" date="2011" name="Stand. Genomic Sci.">
        <title>Complete genome sequence of Rhodospirillum rubrum type strain (S1).</title>
        <authorList>
            <person name="Munk A.C."/>
            <person name="Copeland A."/>
            <person name="Lucas S."/>
            <person name="Lapidus A."/>
            <person name="Del Rio T.G."/>
            <person name="Barry K."/>
            <person name="Detter J.C."/>
            <person name="Hammon N."/>
            <person name="Israni S."/>
            <person name="Pitluck S."/>
            <person name="Brettin T."/>
            <person name="Bruce D."/>
            <person name="Han C."/>
            <person name="Tapia R."/>
            <person name="Gilna P."/>
            <person name="Schmutz J."/>
            <person name="Larimer F."/>
            <person name="Land M."/>
            <person name="Kyrpides N.C."/>
            <person name="Mavromatis K."/>
            <person name="Richardson P."/>
            <person name="Rohde M."/>
            <person name="Goker M."/>
            <person name="Klenk H.P."/>
            <person name="Zhang Y."/>
            <person name="Roberts G.P."/>
            <person name="Reslewic S."/>
            <person name="Schwartz D.C."/>
        </authorList>
    </citation>
    <scope>NUCLEOTIDE SEQUENCE [LARGE SCALE GENOMIC DNA]</scope>
    <source>
        <strain evidence="2">ATCC 11170 / ATH 1.1.1 / DSM 467 / LMG 4362 / NCIMB 8255 / S1</strain>
    </source>
</reference>
<dbReference type="InterPro" id="IPR050484">
    <property type="entry name" value="Transf_Hexapept/Carb_Anhydrase"/>
</dbReference>
<dbReference type="Pfam" id="PF00132">
    <property type="entry name" value="Hexapep"/>
    <property type="match status" value="1"/>
</dbReference>
<organism evidence="1 2">
    <name type="scientific">Rhodospirillum rubrum (strain ATCC 11170 / ATH 1.1.1 / DSM 467 / LMG 4362 / NCIMB 8255 / S1)</name>
    <dbReference type="NCBI Taxonomy" id="269796"/>
    <lineage>
        <taxon>Bacteria</taxon>
        <taxon>Pseudomonadati</taxon>
        <taxon>Pseudomonadota</taxon>
        <taxon>Alphaproteobacteria</taxon>
        <taxon>Rhodospirillales</taxon>
        <taxon>Rhodospirillaceae</taxon>
        <taxon>Rhodospirillum</taxon>
    </lineage>
</organism>
<dbReference type="EnsemblBacteria" id="ABC23220">
    <property type="protein sequence ID" value="ABC23220"/>
    <property type="gene ID" value="Rru_A2420"/>
</dbReference>
<dbReference type="Gene3D" id="2.160.10.10">
    <property type="entry name" value="Hexapeptide repeat proteins"/>
    <property type="match status" value="1"/>
</dbReference>
<dbReference type="InterPro" id="IPR047324">
    <property type="entry name" value="LbH_gamma_CA-like"/>
</dbReference>
<dbReference type="STRING" id="269796.Rru_A2420"/>
<sequence>MSASEPPAVPLGTPAAAGPIILPHRGIWPRIASDAFIAPGAVVIGDVEIGARTSVWFGCVLRGDVHHIRIGARTNIQDGTIVHVTGGHLGTLIGDDITIGHRALLHACTLESNCFVGMGAIVMDGAVVESWAMVAAGALVTPGKRVESRSLWAGSPAARKRDLSAEDIAFFPESARKYADLADIYVEEM</sequence>
<name>Q2RRM5_RHORT</name>
<dbReference type="AlphaFoldDB" id="Q2RRM5"/>
<gene>
    <name evidence="1" type="ordered locus">Rru_A2420</name>
</gene>
<dbReference type="PATRIC" id="fig|269796.9.peg.2523"/>
<protein>
    <submittedName>
        <fullName evidence="1">Transferase hexapeptide repeat</fullName>
    </submittedName>
</protein>
<keyword evidence="2" id="KW-1185">Reference proteome</keyword>
<dbReference type="PANTHER" id="PTHR13061">
    <property type="entry name" value="DYNACTIN SUBUNIT P25"/>
    <property type="match status" value="1"/>
</dbReference>
<dbReference type="SUPFAM" id="SSF51161">
    <property type="entry name" value="Trimeric LpxA-like enzymes"/>
    <property type="match status" value="1"/>
</dbReference>
<dbReference type="InterPro" id="IPR011004">
    <property type="entry name" value="Trimer_LpxA-like_sf"/>
</dbReference>
<accession>Q2RRM5</accession>
<evidence type="ECO:0000313" key="1">
    <source>
        <dbReference type="EMBL" id="ABC23220.1"/>
    </source>
</evidence>
<dbReference type="InterPro" id="IPR001451">
    <property type="entry name" value="Hexapep"/>
</dbReference>
<dbReference type="GO" id="GO:0016740">
    <property type="term" value="F:transferase activity"/>
    <property type="evidence" value="ECO:0007669"/>
    <property type="project" value="UniProtKB-KW"/>
</dbReference>
<dbReference type="KEGG" id="rru:Rru_A2420"/>
<keyword evidence="1" id="KW-0808">Transferase</keyword>
<dbReference type="HOGENOM" id="CLU_064827_7_1_5"/>
<proteinExistence type="predicted"/>
<dbReference type="Proteomes" id="UP000001929">
    <property type="component" value="Chromosome"/>
</dbReference>
<dbReference type="CDD" id="cd04645">
    <property type="entry name" value="LbH_gamma_CA_like"/>
    <property type="match status" value="1"/>
</dbReference>